<dbReference type="AlphaFoldDB" id="A0A968GEI2"/>
<dbReference type="Proteomes" id="UP000752013">
    <property type="component" value="Unassembled WGS sequence"/>
</dbReference>
<sequence>MQKTENPWYVYPVRSTKNTTNRIVSGKIHYDDYLFWLDWTTHNRLADHPSLPHNFSQLIEYVLSNYRQHISQGDKHATR</sequence>
<gene>
    <name evidence="1" type="ORF">HCT46_06680</name>
</gene>
<dbReference type="RefSeq" id="WP_167704179.1">
    <property type="nucleotide sequence ID" value="NZ_CP118169.1"/>
</dbReference>
<accession>A0A968GEI2</accession>
<protein>
    <submittedName>
        <fullName evidence="1">Uncharacterized protein</fullName>
    </submittedName>
</protein>
<proteinExistence type="predicted"/>
<comment type="caution">
    <text evidence="1">The sequence shown here is derived from an EMBL/GenBank/DDBJ whole genome shotgun (WGS) entry which is preliminary data.</text>
</comment>
<keyword evidence="2" id="KW-1185">Reference proteome</keyword>
<evidence type="ECO:0000313" key="2">
    <source>
        <dbReference type="Proteomes" id="UP000752013"/>
    </source>
</evidence>
<reference evidence="1" key="1">
    <citation type="submission" date="2020-03" db="EMBL/GenBank/DDBJ databases">
        <title>Spirochaetal bacteria isolated from arthropods constitute a novel genus Entomospira genus novum within the order Spirochaetales.</title>
        <authorList>
            <person name="Grana-Miraglia L."/>
            <person name="Sikutova S."/>
            <person name="Fingerle V."/>
            <person name="Sing A."/>
            <person name="Castillo-Ramirez S."/>
            <person name="Margos G."/>
            <person name="Rudolf I."/>
        </authorList>
    </citation>
    <scope>NUCLEOTIDE SEQUENCE</scope>
    <source>
        <strain evidence="1">BR208</strain>
    </source>
</reference>
<name>A0A968GEI2_9SPIO</name>
<dbReference type="EMBL" id="JAATLK010000002">
    <property type="protein sequence ID" value="NIZ47592.1"/>
    <property type="molecule type" value="Genomic_DNA"/>
</dbReference>
<evidence type="ECO:0000313" key="1">
    <source>
        <dbReference type="EMBL" id="NIZ47592.1"/>
    </source>
</evidence>
<organism evidence="1 2">
    <name type="scientific">Entomospira nematocerorum</name>
    <dbReference type="NCBI Taxonomy" id="2719987"/>
    <lineage>
        <taxon>Bacteria</taxon>
        <taxon>Pseudomonadati</taxon>
        <taxon>Spirochaetota</taxon>
        <taxon>Spirochaetia</taxon>
        <taxon>Spirochaetales</taxon>
        <taxon>Spirochaetaceae</taxon>
        <taxon>Entomospira</taxon>
    </lineage>
</organism>